<keyword evidence="3 4" id="KW-0975">Bacterial flagellum</keyword>
<evidence type="ECO:0000256" key="2">
    <source>
        <dbReference type="ARBA" id="ARBA00009272"/>
    </source>
</evidence>
<evidence type="ECO:0000256" key="3">
    <source>
        <dbReference type="ARBA" id="ARBA00023143"/>
    </source>
</evidence>
<sequence length="106" mass="11703">MSNNIDQLLGELRSAAALAGGKQPPVAQQTPQVDFSDVLKSTIDQVNSAQQTSEEMQKQFQLGDNKEVNLQDVMMSLQKASLSFQTMVQARNKLVSAYQEIMNTQV</sequence>
<evidence type="ECO:0000256" key="1">
    <source>
        <dbReference type="ARBA" id="ARBA00004117"/>
    </source>
</evidence>
<keyword evidence="6" id="KW-0969">Cilium</keyword>
<keyword evidence="7" id="KW-1185">Reference proteome</keyword>
<dbReference type="PANTHER" id="PTHR34653:SF1">
    <property type="entry name" value="FLAGELLAR HOOK-BASAL BODY COMPLEX PROTEIN FLIE"/>
    <property type="match status" value="1"/>
</dbReference>
<dbReference type="RefSeq" id="WP_043628494.1">
    <property type="nucleotide sequence ID" value="NZ_CAWMOE010000005.1"/>
</dbReference>
<dbReference type="HAMAP" id="MF_00724">
    <property type="entry name" value="FliE"/>
    <property type="match status" value="1"/>
</dbReference>
<evidence type="ECO:0000313" key="6">
    <source>
        <dbReference type="EMBL" id="MEJ8675487.1"/>
    </source>
</evidence>
<dbReference type="EMBL" id="JAVFJF020000023">
    <property type="protein sequence ID" value="MEJ8675487.1"/>
    <property type="molecule type" value="Genomic_DNA"/>
</dbReference>
<comment type="caution">
    <text evidence="6">The sequence shown here is derived from an EMBL/GenBank/DDBJ whole genome shotgun (WGS) entry which is preliminary data.</text>
</comment>
<reference evidence="6 7" key="1">
    <citation type="submission" date="2023-12" db="EMBL/GenBank/DDBJ databases">
        <title>Evaluation and characterization of a potential secondary metabolite violacein from indigenous Chromobacterium amazonense SAM215.</title>
        <authorList>
            <person name="Tarafdar M.R."/>
            <person name="Abedin S.M."/>
            <person name="Atiqua A."/>
            <person name="Saha A."/>
            <person name="Khan S.N."/>
        </authorList>
    </citation>
    <scope>NUCLEOTIDE SEQUENCE [LARGE SCALE GENOMIC DNA]</scope>
    <source>
        <strain evidence="6 7">SAM215</strain>
    </source>
</reference>
<evidence type="ECO:0000313" key="7">
    <source>
        <dbReference type="Proteomes" id="UP001224516"/>
    </source>
</evidence>
<name>A0ABU8V3S2_9NEIS</name>
<accession>A0ABU8V3S2</accession>
<dbReference type="Proteomes" id="UP001224516">
    <property type="component" value="Unassembled WGS sequence"/>
</dbReference>
<keyword evidence="6" id="KW-0282">Flagellum</keyword>
<dbReference type="PRINTS" id="PR01006">
    <property type="entry name" value="FLGHOOKFLIE"/>
</dbReference>
<organism evidence="6 7">
    <name type="scientific">Chromobacterium amazonense</name>
    <dbReference type="NCBI Taxonomy" id="1382803"/>
    <lineage>
        <taxon>Bacteria</taxon>
        <taxon>Pseudomonadati</taxon>
        <taxon>Pseudomonadota</taxon>
        <taxon>Betaproteobacteria</taxon>
        <taxon>Neisseriales</taxon>
        <taxon>Chromobacteriaceae</taxon>
        <taxon>Chromobacterium</taxon>
    </lineage>
</organism>
<comment type="subcellular location">
    <subcellularLocation>
        <location evidence="1 4">Bacterial flagellum basal body</location>
    </subcellularLocation>
</comment>
<dbReference type="NCBIfam" id="TIGR00205">
    <property type="entry name" value="fliE"/>
    <property type="match status" value="1"/>
</dbReference>
<evidence type="ECO:0000256" key="5">
    <source>
        <dbReference type="NCBIfam" id="TIGR00205"/>
    </source>
</evidence>
<comment type="similarity">
    <text evidence="2 4">Belongs to the FliE family.</text>
</comment>
<protein>
    <recommendedName>
        <fullName evidence="4 5">Flagellar hook-basal body complex protein FliE</fullName>
    </recommendedName>
</protein>
<dbReference type="PANTHER" id="PTHR34653">
    <property type="match status" value="1"/>
</dbReference>
<gene>
    <name evidence="4 6" type="primary">fliE</name>
    <name evidence="6" type="ORF">QCL97_012185</name>
</gene>
<keyword evidence="6" id="KW-0966">Cell projection</keyword>
<dbReference type="Pfam" id="PF02049">
    <property type="entry name" value="FliE"/>
    <property type="match status" value="1"/>
</dbReference>
<proteinExistence type="inferred from homology"/>
<dbReference type="InterPro" id="IPR001624">
    <property type="entry name" value="FliE"/>
</dbReference>
<evidence type="ECO:0000256" key="4">
    <source>
        <dbReference type="HAMAP-Rule" id="MF_00724"/>
    </source>
</evidence>